<sequence length="227" mass="24229">MKKIRKFSSSPLAIILVAMNLLFASCSSDAASSAGDQTAAKLSGEELFKSLIFADGELSEAVPALKSAFDMGDLTAEQKANYKKAEQEAIAYLKAKDAAYFEKFQKQIYSKDPETILASIKKVAGDIKPLIDSKLAVYNLSVEKISKEYYQKNAKNAPLSAKVQVEACGVWALAVGVVVVAVAVFYVAAISEVTFGLVEPVPPITEEAIALQVAEGIDGLETPIGLE</sequence>
<dbReference type="EMBL" id="CP147988">
    <property type="protein sequence ID" value="WXK49078.1"/>
    <property type="molecule type" value="Genomic_DNA"/>
</dbReference>
<keyword evidence="1" id="KW-0812">Transmembrane</keyword>
<dbReference type="Proteomes" id="UP001447857">
    <property type="component" value="Chromosome"/>
</dbReference>
<gene>
    <name evidence="3" type="ORF">V6624_18835</name>
</gene>
<feature type="signal peptide" evidence="2">
    <location>
        <begin position="1"/>
        <end position="30"/>
    </location>
</feature>
<evidence type="ECO:0000313" key="4">
    <source>
        <dbReference type="Proteomes" id="UP001447857"/>
    </source>
</evidence>
<proteinExistence type="predicted"/>
<name>A0ABZ2Q7Z4_9FLAO</name>
<accession>A0ABZ2Q7Z4</accession>
<keyword evidence="4" id="KW-1185">Reference proteome</keyword>
<organism evidence="3 4">
    <name type="scientific">Flavobacterium ginsenosidimutans</name>
    <dbReference type="NCBI Taxonomy" id="687844"/>
    <lineage>
        <taxon>Bacteria</taxon>
        <taxon>Pseudomonadati</taxon>
        <taxon>Bacteroidota</taxon>
        <taxon>Flavobacteriia</taxon>
        <taxon>Flavobacteriales</taxon>
        <taxon>Flavobacteriaceae</taxon>
        <taxon>Flavobacterium</taxon>
    </lineage>
</organism>
<feature type="chain" id="PRO_5045545812" evidence="2">
    <location>
        <begin position="31"/>
        <end position="227"/>
    </location>
</feature>
<keyword evidence="1" id="KW-0472">Membrane</keyword>
<protein>
    <submittedName>
        <fullName evidence="3">Uncharacterized protein</fullName>
    </submittedName>
</protein>
<keyword evidence="1" id="KW-1133">Transmembrane helix</keyword>
<keyword evidence="2" id="KW-0732">Signal</keyword>
<dbReference type="Pfam" id="PF26137">
    <property type="entry name" value="Toxin_SdpC"/>
    <property type="match status" value="1"/>
</dbReference>
<evidence type="ECO:0000313" key="3">
    <source>
        <dbReference type="EMBL" id="WXK49078.1"/>
    </source>
</evidence>
<dbReference type="PROSITE" id="PS51257">
    <property type="entry name" value="PROKAR_LIPOPROTEIN"/>
    <property type="match status" value="1"/>
</dbReference>
<feature type="transmembrane region" description="Helical" evidence="1">
    <location>
        <begin position="169"/>
        <end position="189"/>
    </location>
</feature>
<evidence type="ECO:0000256" key="1">
    <source>
        <dbReference type="SAM" id="Phobius"/>
    </source>
</evidence>
<evidence type="ECO:0000256" key="2">
    <source>
        <dbReference type="SAM" id="SignalP"/>
    </source>
</evidence>
<reference evidence="3 4" key="1">
    <citation type="submission" date="2024-02" db="EMBL/GenBank/DDBJ databases">
        <title>complete genome of Flavobacterium ginsenosidimutans Str. YTB16.</title>
        <authorList>
            <person name="Wang Q."/>
        </authorList>
    </citation>
    <scope>NUCLEOTIDE SEQUENCE [LARGE SCALE GENOMIC DNA]</scope>
    <source>
        <strain evidence="3 4">YTB16</strain>
    </source>
</reference>
<dbReference type="InterPro" id="IPR023888">
    <property type="entry name" value="SdpC-like"/>
</dbReference>
<dbReference type="RefSeq" id="WP_111289889.1">
    <property type="nucleotide sequence ID" value="NZ_CP147988.1"/>
</dbReference>